<dbReference type="FunFam" id="3.40.630.40:FF:000005">
    <property type="entry name" value="N-acetylmuramoyl-L-alanine amidase (AmiA)"/>
    <property type="match status" value="1"/>
</dbReference>
<protein>
    <recommendedName>
        <fullName evidence="2">N-acetylmuramoyl-L-alanine amidase</fullName>
        <ecNumber evidence="2">3.5.1.28</ecNumber>
    </recommendedName>
</protein>
<reference evidence="5 6" key="1">
    <citation type="submission" date="2017-11" db="EMBL/GenBank/DDBJ databases">
        <authorList>
            <person name="Duchaud E."/>
        </authorList>
    </citation>
    <scope>NUCLEOTIDE SEQUENCE [LARGE SCALE GENOMIC DNA]</scope>
    <source>
        <strain evidence="5 6">TNO010</strain>
    </source>
</reference>
<name>A0A2I2LDC0_9FLAO</name>
<dbReference type="Gene3D" id="3.40.630.40">
    <property type="entry name" value="Zn-dependent exopeptidases"/>
    <property type="match status" value="1"/>
</dbReference>
<dbReference type="GO" id="GO:0009253">
    <property type="term" value="P:peptidoglycan catabolic process"/>
    <property type="evidence" value="ECO:0007669"/>
    <property type="project" value="InterPro"/>
</dbReference>
<dbReference type="Proteomes" id="UP000490060">
    <property type="component" value="Unassembled WGS sequence"/>
</dbReference>
<evidence type="ECO:0000259" key="4">
    <source>
        <dbReference type="SMART" id="SM00646"/>
    </source>
</evidence>
<dbReference type="EMBL" id="OENE01000004">
    <property type="protein sequence ID" value="SOS58230.1"/>
    <property type="molecule type" value="Genomic_DNA"/>
</dbReference>
<evidence type="ECO:0000256" key="1">
    <source>
        <dbReference type="ARBA" id="ARBA00001561"/>
    </source>
</evidence>
<dbReference type="RefSeq" id="WP_172504788.1">
    <property type="nucleotide sequence ID" value="NZ_OENE01000004.1"/>
</dbReference>
<evidence type="ECO:0000313" key="5">
    <source>
        <dbReference type="EMBL" id="SOS58230.1"/>
    </source>
</evidence>
<sequence>MQFLKLRKYNHLKNNFLFLIFIFCFFGVSQGISAQKKYTIVLDAGHGGKDAGASRGAYIEKKIALKLVLKIGAILKKDPSINVRYTRTKDVFIELHKRASIANKKNADLFVSIHCNSNKSAKPHGSETYVLGLKGNDENFEIVKKENAVILLEDNYRKNYDYDPNSPESLIGLSVLQEENLDASLALASFVQTNFKSIKRYDRKVKQANFLVLRETAMPSVLIELGFLSNKTEGRFLNSKYGQLKMAKSIATAIKKYVKRLKLNTVNQDVVAVSKPKKTVVIRKKKAVKRKKQAVRKKKILFKVQIAASKKRLNKRNFNFRGLKNIESKYISGYYKYYYGSSTRLSKANSSLIKVRKAGYKDAWVVAFKNGKRISVKQALKNR</sequence>
<dbReference type="SUPFAM" id="SSF53187">
    <property type="entry name" value="Zn-dependent exopeptidases"/>
    <property type="match status" value="1"/>
</dbReference>
<comment type="catalytic activity">
    <reaction evidence="1">
        <text>Hydrolyzes the link between N-acetylmuramoyl residues and L-amino acid residues in certain cell-wall glycopeptides.</text>
        <dbReference type="EC" id="3.5.1.28"/>
    </reaction>
</comment>
<evidence type="ECO:0000313" key="6">
    <source>
        <dbReference type="Proteomes" id="UP000490060"/>
    </source>
</evidence>
<dbReference type="InterPro" id="IPR002508">
    <property type="entry name" value="MurNAc-LAA_cat"/>
</dbReference>
<keyword evidence="3" id="KW-0378">Hydrolase</keyword>
<feature type="domain" description="MurNAc-LAA" evidence="4">
    <location>
        <begin position="99"/>
        <end position="255"/>
    </location>
</feature>
<organism evidence="5 6">
    <name type="scientific">Tenacibaculum finnmarkense genomovar ulcerans</name>
    <dbReference type="NCBI Taxonomy" id="2781388"/>
    <lineage>
        <taxon>Bacteria</taxon>
        <taxon>Pseudomonadati</taxon>
        <taxon>Bacteroidota</taxon>
        <taxon>Flavobacteriia</taxon>
        <taxon>Flavobacteriales</taxon>
        <taxon>Flavobacteriaceae</taxon>
        <taxon>Tenacibaculum</taxon>
        <taxon>Tenacibaculum finnmarkense</taxon>
    </lineage>
</organism>
<dbReference type="InterPro" id="IPR050695">
    <property type="entry name" value="N-acetylmuramoyl_amidase_3"/>
</dbReference>
<gene>
    <name evidence="5" type="ORF">TNO010_120032</name>
</gene>
<proteinExistence type="predicted"/>
<dbReference type="GO" id="GO:0030288">
    <property type="term" value="C:outer membrane-bounded periplasmic space"/>
    <property type="evidence" value="ECO:0007669"/>
    <property type="project" value="TreeGrafter"/>
</dbReference>
<evidence type="ECO:0000256" key="3">
    <source>
        <dbReference type="ARBA" id="ARBA00022801"/>
    </source>
</evidence>
<dbReference type="Pfam" id="PF01520">
    <property type="entry name" value="Amidase_3"/>
    <property type="match status" value="1"/>
</dbReference>
<dbReference type="AlphaFoldDB" id="A0A2I2LDC0"/>
<dbReference type="PANTHER" id="PTHR30404:SF0">
    <property type="entry name" value="N-ACETYLMURAMOYL-L-ALANINE AMIDASE AMIC"/>
    <property type="match status" value="1"/>
</dbReference>
<dbReference type="PANTHER" id="PTHR30404">
    <property type="entry name" value="N-ACETYLMURAMOYL-L-ALANINE AMIDASE"/>
    <property type="match status" value="1"/>
</dbReference>
<evidence type="ECO:0000256" key="2">
    <source>
        <dbReference type="ARBA" id="ARBA00011901"/>
    </source>
</evidence>
<dbReference type="GO" id="GO:0008745">
    <property type="term" value="F:N-acetylmuramoyl-L-alanine amidase activity"/>
    <property type="evidence" value="ECO:0007669"/>
    <property type="project" value="UniProtKB-EC"/>
</dbReference>
<dbReference type="EC" id="3.5.1.28" evidence="2"/>
<dbReference type="SMART" id="SM00646">
    <property type="entry name" value="Ami_3"/>
    <property type="match status" value="1"/>
</dbReference>
<dbReference type="CDD" id="cd02696">
    <property type="entry name" value="MurNAc-LAA"/>
    <property type="match status" value="1"/>
</dbReference>
<accession>A0A2I2LDC0</accession>